<dbReference type="SUPFAM" id="SSF53448">
    <property type="entry name" value="Nucleotide-diphospho-sugar transferases"/>
    <property type="match status" value="1"/>
</dbReference>
<dbReference type="GO" id="GO:0000139">
    <property type="term" value="C:Golgi membrane"/>
    <property type="evidence" value="ECO:0007669"/>
    <property type="project" value="UniProtKB-SubCell"/>
</dbReference>
<dbReference type="PANTHER" id="PTHR32116:SF12">
    <property type="entry name" value="GALACTURONOSYLTRANSFERASE 7-RELATED"/>
    <property type="match status" value="1"/>
</dbReference>
<feature type="compositionally biased region" description="Polar residues" evidence="6">
    <location>
        <begin position="133"/>
        <end position="145"/>
    </location>
</feature>
<keyword evidence="5" id="KW-0961">Cell wall biogenesis/degradation</keyword>
<dbReference type="Pfam" id="PF25557">
    <property type="entry name" value="GAUT_1"/>
    <property type="match status" value="1"/>
</dbReference>
<reference evidence="7" key="1">
    <citation type="submission" date="2020-06" db="EMBL/GenBank/DDBJ databases">
        <authorList>
            <person name="Li T."/>
            <person name="Hu X."/>
            <person name="Zhang T."/>
            <person name="Song X."/>
            <person name="Zhang H."/>
            <person name="Dai N."/>
            <person name="Sheng W."/>
            <person name="Hou X."/>
            <person name="Wei L."/>
        </authorList>
    </citation>
    <scope>NUCLEOTIDE SEQUENCE</scope>
    <source>
        <strain evidence="7">K16</strain>
        <tissue evidence="7">Leaf</tissue>
    </source>
</reference>
<dbReference type="Proteomes" id="UP001289374">
    <property type="component" value="Unassembled WGS sequence"/>
</dbReference>
<comment type="similarity">
    <text evidence="2 5">Belongs to the glycosyltransferase 8 family.</text>
</comment>
<keyword evidence="5" id="KW-0812">Transmembrane</keyword>
<keyword evidence="8" id="KW-1185">Reference proteome</keyword>
<name>A0AAE1WMC3_9LAMI</name>
<evidence type="ECO:0000256" key="1">
    <source>
        <dbReference type="ARBA" id="ARBA00004877"/>
    </source>
</evidence>
<dbReference type="InterPro" id="IPR029993">
    <property type="entry name" value="GAUT"/>
</dbReference>
<sequence>MKGGGGGVSSSYSLPAKRRWKGLVIAVLGLVFLSMLVPLVFLLGLHSGFHATTGDSLLLLLLTDYYYCFLSSVLRLDLLHRYGTEQRNSASNHLRVYDHNDAADTRNQSKVHHSTHMDDLIRRLTPTLPKGLGNNSVNEAGNDTNGFPMRADLPKQVKEREKMEDSVVKRMKDLLFVARAYYPSIAKLPKLDKLSHELKQNIQDFERVLSETTTDRDLPPQNSQKLKMMEAAIAKAKSCPVDCNNVDKKFRQLVDLTEDEANFHMKQSAFLYKLAVQTMPKSLHCLSMRLTVEYFRSSFDIEQALVKKFVNPDLYHYVIFSRNILASSVVINSTVQHAKEGEKQVFHLLTDTENYFAMKLWFFRNKYGDAAVQVLNIEDLKLYNHHKVAPLHLSLPEEFHVSFRRVDKLSSTQFRTQYLSMFSHSHYLLPKIFHSLEKVVVLDDDIIVQRDLSALWNLDMGEKVNGAMQACGLKLLHLRSYLPSNSFDENSCAWTSGVNIIDLSRWRARNLTEAYQRLVQEINKEERLSRTTTLSASLLTFEGLIFALEDNWMLSGLGYNYGMDLEALKTAAVLHFDGSMKPWLELGIPK</sequence>
<evidence type="ECO:0000256" key="5">
    <source>
        <dbReference type="RuleBase" id="RU362027"/>
    </source>
</evidence>
<comment type="caution">
    <text evidence="7">The sequence shown here is derived from an EMBL/GenBank/DDBJ whole genome shotgun (WGS) entry which is preliminary data.</text>
</comment>
<dbReference type="Gene3D" id="3.90.550.10">
    <property type="entry name" value="Spore Coat Polysaccharide Biosynthesis Protein SpsA, Chain A"/>
    <property type="match status" value="1"/>
</dbReference>
<dbReference type="PANTHER" id="PTHR32116">
    <property type="entry name" value="GALACTURONOSYLTRANSFERASE 4-RELATED"/>
    <property type="match status" value="1"/>
</dbReference>
<comment type="pathway">
    <text evidence="1 5">Glycan metabolism; pectin biosynthesis.</text>
</comment>
<feature type="transmembrane region" description="Helical" evidence="5">
    <location>
        <begin position="57"/>
        <end position="78"/>
    </location>
</feature>
<protein>
    <recommendedName>
        <fullName evidence="5">Hexosyltransferase</fullName>
        <ecNumber evidence="5">2.4.1.-</ecNumber>
    </recommendedName>
</protein>
<evidence type="ECO:0000256" key="3">
    <source>
        <dbReference type="ARBA" id="ARBA00022676"/>
    </source>
</evidence>
<organism evidence="7 8">
    <name type="scientific">Sesamum angolense</name>
    <dbReference type="NCBI Taxonomy" id="2727404"/>
    <lineage>
        <taxon>Eukaryota</taxon>
        <taxon>Viridiplantae</taxon>
        <taxon>Streptophyta</taxon>
        <taxon>Embryophyta</taxon>
        <taxon>Tracheophyta</taxon>
        <taxon>Spermatophyta</taxon>
        <taxon>Magnoliopsida</taxon>
        <taxon>eudicotyledons</taxon>
        <taxon>Gunneridae</taxon>
        <taxon>Pentapetalae</taxon>
        <taxon>asterids</taxon>
        <taxon>lamiids</taxon>
        <taxon>Lamiales</taxon>
        <taxon>Pedaliaceae</taxon>
        <taxon>Sesamum</taxon>
    </lineage>
</organism>
<dbReference type="GO" id="GO:0047262">
    <property type="term" value="F:polygalacturonate 4-alpha-galacturonosyltransferase activity"/>
    <property type="evidence" value="ECO:0007669"/>
    <property type="project" value="InterPro"/>
</dbReference>
<proteinExistence type="inferred from homology"/>
<evidence type="ECO:0000256" key="4">
    <source>
        <dbReference type="ARBA" id="ARBA00022679"/>
    </source>
</evidence>
<dbReference type="InterPro" id="IPR029044">
    <property type="entry name" value="Nucleotide-diphossugar_trans"/>
</dbReference>
<evidence type="ECO:0000313" key="8">
    <source>
        <dbReference type="Proteomes" id="UP001289374"/>
    </source>
</evidence>
<evidence type="ECO:0000313" key="7">
    <source>
        <dbReference type="EMBL" id="KAK4395979.1"/>
    </source>
</evidence>
<comment type="caution">
    <text evidence="5">Lacks conserved residue(s) required for the propagation of feature annotation.</text>
</comment>
<evidence type="ECO:0000256" key="2">
    <source>
        <dbReference type="ARBA" id="ARBA00006351"/>
    </source>
</evidence>
<keyword evidence="5" id="KW-1133">Transmembrane helix</keyword>
<dbReference type="GO" id="GO:0071555">
    <property type="term" value="P:cell wall organization"/>
    <property type="evidence" value="ECO:0007669"/>
    <property type="project" value="UniProtKB-KW"/>
</dbReference>
<dbReference type="AlphaFoldDB" id="A0AAE1WMC3"/>
<gene>
    <name evidence="7" type="ORF">Sango_1434500</name>
</gene>
<feature type="region of interest" description="Disordered" evidence="6">
    <location>
        <begin position="131"/>
        <end position="150"/>
    </location>
</feature>
<dbReference type="InterPro" id="IPR002495">
    <property type="entry name" value="Glyco_trans_8"/>
</dbReference>
<keyword evidence="4" id="KW-0808">Transferase</keyword>
<keyword evidence="3 5" id="KW-0328">Glycosyltransferase</keyword>
<evidence type="ECO:0000256" key="6">
    <source>
        <dbReference type="SAM" id="MobiDB-lite"/>
    </source>
</evidence>
<feature type="transmembrane region" description="Helical" evidence="5">
    <location>
        <begin position="23"/>
        <end position="45"/>
    </location>
</feature>
<dbReference type="EMBL" id="JACGWL010000008">
    <property type="protein sequence ID" value="KAK4395979.1"/>
    <property type="molecule type" value="Genomic_DNA"/>
</dbReference>
<comment type="subcellular location">
    <subcellularLocation>
        <location evidence="5">Golgi apparatus membrane</location>
        <topology evidence="5">Single-pass type II membrane protein</topology>
    </subcellularLocation>
</comment>
<keyword evidence="5" id="KW-0472">Membrane</keyword>
<dbReference type="EC" id="2.4.1.-" evidence="5"/>
<reference evidence="7" key="2">
    <citation type="journal article" date="2024" name="Plant">
        <title>Genomic evolution and insights into agronomic trait innovations of Sesamum species.</title>
        <authorList>
            <person name="Miao H."/>
            <person name="Wang L."/>
            <person name="Qu L."/>
            <person name="Liu H."/>
            <person name="Sun Y."/>
            <person name="Le M."/>
            <person name="Wang Q."/>
            <person name="Wei S."/>
            <person name="Zheng Y."/>
            <person name="Lin W."/>
            <person name="Duan Y."/>
            <person name="Cao H."/>
            <person name="Xiong S."/>
            <person name="Wang X."/>
            <person name="Wei L."/>
            <person name="Li C."/>
            <person name="Ma Q."/>
            <person name="Ju M."/>
            <person name="Zhao R."/>
            <person name="Li G."/>
            <person name="Mu C."/>
            <person name="Tian Q."/>
            <person name="Mei H."/>
            <person name="Zhang T."/>
            <person name="Gao T."/>
            <person name="Zhang H."/>
        </authorList>
    </citation>
    <scope>NUCLEOTIDE SEQUENCE</scope>
    <source>
        <strain evidence="7">K16</strain>
    </source>
</reference>
<accession>A0AAE1WMC3</accession>
<dbReference type="Pfam" id="PF01501">
    <property type="entry name" value="Glyco_transf_8"/>
    <property type="match status" value="1"/>
</dbReference>
<keyword evidence="5" id="KW-0333">Golgi apparatus</keyword>